<reference evidence="2 3" key="1">
    <citation type="submission" date="2022-09" db="EMBL/GenBank/DDBJ databases">
        <title>Chelativorans salina sp. nov., a novel slightly halophilic bacterium isolated from a saline lake sediment enrichment.</title>
        <authorList>
            <person name="Gao L."/>
            <person name="Fang B.-Z."/>
            <person name="Li W.-J."/>
        </authorList>
    </citation>
    <scope>NUCLEOTIDE SEQUENCE [LARGE SCALE GENOMIC DNA]</scope>
    <source>
        <strain evidence="2 3">EGI FJ00035</strain>
    </source>
</reference>
<accession>A0ABT2LI20</accession>
<dbReference type="InterPro" id="IPR009506">
    <property type="entry name" value="YjiS-like"/>
</dbReference>
<organism evidence="2 3">
    <name type="scientific">Chelativorans salis</name>
    <dbReference type="NCBI Taxonomy" id="2978478"/>
    <lineage>
        <taxon>Bacteria</taxon>
        <taxon>Pseudomonadati</taxon>
        <taxon>Pseudomonadota</taxon>
        <taxon>Alphaproteobacteria</taxon>
        <taxon>Hyphomicrobiales</taxon>
        <taxon>Phyllobacteriaceae</taxon>
        <taxon>Chelativorans</taxon>
    </lineage>
</organism>
<name>A0ABT2LI20_9HYPH</name>
<keyword evidence="3" id="KW-1185">Reference proteome</keyword>
<comment type="caution">
    <text evidence="2">The sequence shown here is derived from an EMBL/GenBank/DDBJ whole genome shotgun (WGS) entry which is preliminary data.</text>
</comment>
<protein>
    <submittedName>
        <fullName evidence="2">DUF1127 domain-containing protein</fullName>
    </submittedName>
</protein>
<proteinExistence type="predicted"/>
<dbReference type="RefSeq" id="WP_260900985.1">
    <property type="nucleotide sequence ID" value="NZ_JAOCZP010000001.1"/>
</dbReference>
<feature type="domain" description="YjiS-like" evidence="1">
    <location>
        <begin position="22"/>
        <end position="53"/>
    </location>
</feature>
<evidence type="ECO:0000259" key="1">
    <source>
        <dbReference type="Pfam" id="PF06568"/>
    </source>
</evidence>
<sequence length="78" mass="8894">MSFSLSGLGSLRLWCALLALPRQWCDRVRERRRLSDLTDRLLDDIGLTRADVEREAARPFWQSLKPGTDRASSFTAGE</sequence>
<evidence type="ECO:0000313" key="2">
    <source>
        <dbReference type="EMBL" id="MCT7374012.1"/>
    </source>
</evidence>
<gene>
    <name evidence="2" type="ORF">N5A92_03035</name>
</gene>
<evidence type="ECO:0000313" key="3">
    <source>
        <dbReference type="Proteomes" id="UP001320831"/>
    </source>
</evidence>
<dbReference type="Pfam" id="PF06568">
    <property type="entry name" value="YjiS-like"/>
    <property type="match status" value="1"/>
</dbReference>
<dbReference type="EMBL" id="JAOCZP010000001">
    <property type="protein sequence ID" value="MCT7374012.1"/>
    <property type="molecule type" value="Genomic_DNA"/>
</dbReference>
<dbReference type="Proteomes" id="UP001320831">
    <property type="component" value="Unassembled WGS sequence"/>
</dbReference>